<name>A0A9P9AAQ7_9PEZI</name>
<dbReference type="EMBL" id="JAGSXJ010000015">
    <property type="protein sequence ID" value="KAH6685506.1"/>
    <property type="molecule type" value="Genomic_DNA"/>
</dbReference>
<feature type="chain" id="PRO_5040323301" evidence="1">
    <location>
        <begin position="27"/>
        <end position="324"/>
    </location>
</feature>
<accession>A0A9P9AAQ7</accession>
<gene>
    <name evidence="2" type="ORF">F5X68DRAFT_222985</name>
</gene>
<evidence type="ECO:0000313" key="3">
    <source>
        <dbReference type="Proteomes" id="UP000770015"/>
    </source>
</evidence>
<sequence length="324" mass="35701">MSPLSIRTLVLAAGSAAIITTLDVVAKDVVVTGGRASGAYTTFRLREDYGQSITLIKKEEALGGYIDSWIDPETSRTYDTGVVTFIDTGNATSFIERLGLNLGTIPRALVVLDKFRIQAERFKPLIQAPSYFNFPKPEDIPDKLLILFSDTGLGLGSFIPASLRNQDIYDAITDVLSDDIYYYVSVLITFITAKRLLISIPPTEKNTAPFDLNEEETEVLGKIEYNNLYTGLIDNSATPDNYFILPEAPFTARINTIGDGSHFRVTFISDSYTNPYDAKAIIQRDFNKLIKAGVIATAGDSGDNKEIKAGFFQRFNALQGLRST</sequence>
<organism evidence="2 3">
    <name type="scientific">Plectosphaerella plurivora</name>
    <dbReference type="NCBI Taxonomy" id="936078"/>
    <lineage>
        <taxon>Eukaryota</taxon>
        <taxon>Fungi</taxon>
        <taxon>Dikarya</taxon>
        <taxon>Ascomycota</taxon>
        <taxon>Pezizomycotina</taxon>
        <taxon>Sordariomycetes</taxon>
        <taxon>Hypocreomycetidae</taxon>
        <taxon>Glomerellales</taxon>
        <taxon>Plectosphaerellaceae</taxon>
        <taxon>Plectosphaerella</taxon>
    </lineage>
</organism>
<dbReference type="OrthoDB" id="68575at2759"/>
<comment type="caution">
    <text evidence="2">The sequence shown here is derived from an EMBL/GenBank/DDBJ whole genome shotgun (WGS) entry which is preliminary data.</text>
</comment>
<dbReference type="Proteomes" id="UP000770015">
    <property type="component" value="Unassembled WGS sequence"/>
</dbReference>
<dbReference type="Gene3D" id="3.30.70.1990">
    <property type="match status" value="1"/>
</dbReference>
<protein>
    <submittedName>
        <fullName evidence="2">FAD dependent oxidoreductase</fullName>
    </submittedName>
</protein>
<keyword evidence="1" id="KW-0732">Signal</keyword>
<evidence type="ECO:0000313" key="2">
    <source>
        <dbReference type="EMBL" id="KAH6685506.1"/>
    </source>
</evidence>
<dbReference type="AlphaFoldDB" id="A0A9P9AAQ7"/>
<dbReference type="SUPFAM" id="SSF51905">
    <property type="entry name" value="FAD/NAD(P)-binding domain"/>
    <property type="match status" value="1"/>
</dbReference>
<dbReference type="Pfam" id="PF13450">
    <property type="entry name" value="NAD_binding_8"/>
    <property type="match status" value="1"/>
</dbReference>
<keyword evidence="3" id="KW-1185">Reference proteome</keyword>
<proteinExistence type="predicted"/>
<evidence type="ECO:0000256" key="1">
    <source>
        <dbReference type="SAM" id="SignalP"/>
    </source>
</evidence>
<dbReference type="InterPro" id="IPR036188">
    <property type="entry name" value="FAD/NAD-bd_sf"/>
</dbReference>
<feature type="signal peptide" evidence="1">
    <location>
        <begin position="1"/>
        <end position="26"/>
    </location>
</feature>
<dbReference type="Gene3D" id="3.50.50.60">
    <property type="entry name" value="FAD/NAD(P)-binding domain"/>
    <property type="match status" value="1"/>
</dbReference>
<reference evidence="2" key="1">
    <citation type="journal article" date="2021" name="Nat. Commun.">
        <title>Genetic determinants of endophytism in the Arabidopsis root mycobiome.</title>
        <authorList>
            <person name="Mesny F."/>
            <person name="Miyauchi S."/>
            <person name="Thiergart T."/>
            <person name="Pickel B."/>
            <person name="Atanasova L."/>
            <person name="Karlsson M."/>
            <person name="Huettel B."/>
            <person name="Barry K.W."/>
            <person name="Haridas S."/>
            <person name="Chen C."/>
            <person name="Bauer D."/>
            <person name="Andreopoulos W."/>
            <person name="Pangilinan J."/>
            <person name="LaButti K."/>
            <person name="Riley R."/>
            <person name="Lipzen A."/>
            <person name="Clum A."/>
            <person name="Drula E."/>
            <person name="Henrissat B."/>
            <person name="Kohler A."/>
            <person name="Grigoriev I.V."/>
            <person name="Martin F.M."/>
            <person name="Hacquard S."/>
        </authorList>
    </citation>
    <scope>NUCLEOTIDE SEQUENCE</scope>
    <source>
        <strain evidence="2">MPI-SDFR-AT-0117</strain>
    </source>
</reference>